<proteinExistence type="predicted"/>
<reference evidence="1" key="1">
    <citation type="submission" date="2024-02" db="EMBL/GenBank/DDBJ databases">
        <title>Metagenome Assembled Genome of Zalaria obscura JY119.</title>
        <authorList>
            <person name="Vighnesh L."/>
            <person name="Jagadeeshwari U."/>
            <person name="Venkata Ramana C."/>
            <person name="Sasikala C."/>
        </authorList>
    </citation>
    <scope>NUCLEOTIDE SEQUENCE</scope>
    <source>
        <strain evidence="1">JY119</strain>
    </source>
</reference>
<name>A0ACC3SD11_9PEZI</name>
<dbReference type="EC" id="4.1.1.102" evidence="1"/>
<keyword evidence="2" id="KW-1185">Reference proteome</keyword>
<evidence type="ECO:0000313" key="1">
    <source>
        <dbReference type="EMBL" id="KAK8202158.1"/>
    </source>
</evidence>
<protein>
    <submittedName>
        <fullName evidence="1">Ferulic acid decarboxylase 1</fullName>
        <ecNumber evidence="1">4.1.1.102</ecNumber>
    </submittedName>
</protein>
<sequence>MFGSGASTPARPSTPSLPHDAPRKRIVIAMTGATGVILGIKLLQVLRRMNVETHLIMSHWAEATIKYETDYTPANVRALADHTYAIHDQAAPISSGSFHADGMIIVPCSMKTLAGVHAGYCDDLITRAADVMLKERRRLVMAVRETPLSEIHLRNMLEVTRAGAIICPTVPAFYTKPDSIDDMVNQMIGRMLDLFAIDTKEFERWSGYNKQKRFSNETVEIILVQRNACEYVVLFRAMNSPTDSLDTASAALVYVYGSLVGRLAVSRERGQAPDCNDVIALSSKERQSNPLKSRVSVWNGTILDVIRHPKYASNVPAATTIGSMSLSNALLCQRRTLEDFGRTCFLAEQPNTKVRASCSALALPPTASMKDIMDKMLSAAHAKPIPPNIVEDGPFKENKLVDGQFDLSTLPAPLLHQADGGKYIQTYGMHVVQTPDKSWTNWSIARAMVHDKNHITGSVIELQHIWQIHQMWKKEGKDVPWALAFGVPPAAIMASSMPIPDGVTEAGYIGAMTGSALDVVKCETNDLYVPANAEIVLEGTLSISETGPEGPFGEMHGYVFPGDTHQWPKYKVNMITYRNGAIMPVSNCGRVTDETHTLIGSLAAAEIRRLCQDNGLPVTDAFSPFETQVTWLALKIDIKRLRDMNTTPEEFRKKIGDLVFYHKAGYTIHRLVFVGEDIDVYDTKDIMFAFSTRCRPNRDETFYEECKGFPLIPYMSHGTGSPVKGGKVVSDALLPAEYNGEQDWQQADFRHSYPQSLQDSVNARWTKSWGFDKAM</sequence>
<evidence type="ECO:0000313" key="2">
    <source>
        <dbReference type="Proteomes" id="UP001320706"/>
    </source>
</evidence>
<comment type="caution">
    <text evidence="1">The sequence shown here is derived from an EMBL/GenBank/DDBJ whole genome shotgun (WGS) entry which is preliminary data.</text>
</comment>
<gene>
    <name evidence="1" type="primary">FDC1</name>
    <name evidence="1" type="ORF">M8818_005684</name>
</gene>
<dbReference type="Proteomes" id="UP001320706">
    <property type="component" value="Unassembled WGS sequence"/>
</dbReference>
<keyword evidence="1" id="KW-0456">Lyase</keyword>
<organism evidence="1 2">
    <name type="scientific">Zalaria obscura</name>
    <dbReference type="NCBI Taxonomy" id="2024903"/>
    <lineage>
        <taxon>Eukaryota</taxon>
        <taxon>Fungi</taxon>
        <taxon>Dikarya</taxon>
        <taxon>Ascomycota</taxon>
        <taxon>Pezizomycotina</taxon>
        <taxon>Dothideomycetes</taxon>
        <taxon>Dothideomycetidae</taxon>
        <taxon>Dothideales</taxon>
        <taxon>Zalariaceae</taxon>
        <taxon>Zalaria</taxon>
    </lineage>
</organism>
<accession>A0ACC3SD11</accession>
<dbReference type="EMBL" id="JAMKPW020000033">
    <property type="protein sequence ID" value="KAK8202158.1"/>
    <property type="molecule type" value="Genomic_DNA"/>
</dbReference>